<feature type="transmembrane region" description="Helical" evidence="8">
    <location>
        <begin position="37"/>
        <end position="58"/>
    </location>
</feature>
<evidence type="ECO:0000256" key="8">
    <source>
        <dbReference type="SAM" id="Phobius"/>
    </source>
</evidence>
<dbReference type="InterPro" id="IPR023271">
    <property type="entry name" value="Aquaporin-like"/>
</dbReference>
<keyword evidence="4 7" id="KW-0812">Transmembrane</keyword>
<evidence type="ECO:0000256" key="7">
    <source>
        <dbReference type="RuleBase" id="RU000477"/>
    </source>
</evidence>
<dbReference type="Gene3D" id="1.20.1080.10">
    <property type="entry name" value="Glycerol uptake facilitator protein"/>
    <property type="match status" value="1"/>
</dbReference>
<reference evidence="9 10" key="1">
    <citation type="submission" date="2018-06" db="EMBL/GenBank/DDBJ databases">
        <authorList>
            <person name="Strepis N."/>
        </authorList>
    </citation>
    <scope>NUCLEOTIDE SEQUENCE [LARGE SCALE GENOMIC DNA]</scope>
    <source>
        <strain evidence="9">LUCI</strain>
    </source>
</reference>
<dbReference type="Pfam" id="PF00230">
    <property type="entry name" value="MIP"/>
    <property type="match status" value="1"/>
</dbReference>
<sequence>MATPYLGEFLGVATLIVFGDGVVANTVLKKSKAENAGWINIITGWMVGVLAGVFVAVACGAPQADINPAVTFAKLLNGVYSTPDAIMIMISQVAGGFVGGVLTWIFFRGHWELTEDQGAKLAVFCTGPAIRNYTQNLFCEILATLMLVFVIFAMFSKPVGAMMPGFGPFMVAVLVWGLGASLGGTTGYAMNPARDLGPRIAHAICPVYGKGSSDWAYSWVPVVGPLIGGGIAFALAKGVGIL</sequence>
<dbReference type="InterPro" id="IPR050363">
    <property type="entry name" value="MIP/Aquaporin"/>
</dbReference>
<evidence type="ECO:0000256" key="1">
    <source>
        <dbReference type="ARBA" id="ARBA00004141"/>
    </source>
</evidence>
<feature type="transmembrane region" description="Helical" evidence="8">
    <location>
        <begin position="6"/>
        <end position="28"/>
    </location>
</feature>
<protein>
    <submittedName>
        <fullName evidence="9">Major intrinsic protein</fullName>
    </submittedName>
</protein>
<feature type="transmembrane region" description="Helical" evidence="8">
    <location>
        <begin position="85"/>
        <end position="107"/>
    </location>
</feature>
<dbReference type="PRINTS" id="PR00783">
    <property type="entry name" value="MINTRINSICP"/>
</dbReference>
<dbReference type="EMBL" id="UPPP01000064">
    <property type="protein sequence ID" value="VBB06456.1"/>
    <property type="molecule type" value="Genomic_DNA"/>
</dbReference>
<gene>
    <name evidence="9" type="ORF">LUCI_1688</name>
</gene>
<dbReference type="PANTHER" id="PTHR43829:SF9">
    <property type="entry name" value="AQUAPORIN-9"/>
    <property type="match status" value="1"/>
</dbReference>
<dbReference type="RefSeq" id="WP_122627411.1">
    <property type="nucleotide sequence ID" value="NZ_UPPP01000064.1"/>
</dbReference>
<dbReference type="GO" id="GO:0005886">
    <property type="term" value="C:plasma membrane"/>
    <property type="evidence" value="ECO:0007669"/>
    <property type="project" value="TreeGrafter"/>
</dbReference>
<comment type="subcellular location">
    <subcellularLocation>
        <location evidence="1">Membrane</location>
        <topology evidence="1">Multi-pass membrane protein</topology>
    </subcellularLocation>
</comment>
<feature type="transmembrane region" description="Helical" evidence="8">
    <location>
        <begin position="137"/>
        <end position="155"/>
    </location>
</feature>
<comment type="similarity">
    <text evidence="2 7">Belongs to the MIP/aquaporin (TC 1.A.8) family.</text>
</comment>
<evidence type="ECO:0000256" key="6">
    <source>
        <dbReference type="ARBA" id="ARBA00023136"/>
    </source>
</evidence>
<accession>A0A498R1J0</accession>
<dbReference type="PANTHER" id="PTHR43829">
    <property type="entry name" value="AQUAPORIN OR AQUAGLYCEROPORIN RELATED"/>
    <property type="match status" value="1"/>
</dbReference>
<feature type="transmembrane region" description="Helical" evidence="8">
    <location>
        <begin position="167"/>
        <end position="190"/>
    </location>
</feature>
<keyword evidence="10" id="KW-1185">Reference proteome</keyword>
<evidence type="ECO:0000256" key="3">
    <source>
        <dbReference type="ARBA" id="ARBA00022448"/>
    </source>
</evidence>
<keyword evidence="3 7" id="KW-0813">Transport</keyword>
<evidence type="ECO:0000313" key="10">
    <source>
        <dbReference type="Proteomes" id="UP000277811"/>
    </source>
</evidence>
<keyword evidence="6 8" id="KW-0472">Membrane</keyword>
<evidence type="ECO:0000256" key="5">
    <source>
        <dbReference type="ARBA" id="ARBA00022989"/>
    </source>
</evidence>
<organism evidence="9 10">
    <name type="scientific">Lucifera butyrica</name>
    <dbReference type="NCBI Taxonomy" id="1351585"/>
    <lineage>
        <taxon>Bacteria</taxon>
        <taxon>Bacillati</taxon>
        <taxon>Bacillota</taxon>
        <taxon>Negativicutes</taxon>
        <taxon>Veillonellales</taxon>
        <taxon>Veillonellaceae</taxon>
        <taxon>Lucifera</taxon>
    </lineage>
</organism>
<dbReference type="GO" id="GO:0015254">
    <property type="term" value="F:glycerol channel activity"/>
    <property type="evidence" value="ECO:0007669"/>
    <property type="project" value="TreeGrafter"/>
</dbReference>
<evidence type="ECO:0000256" key="4">
    <source>
        <dbReference type="ARBA" id="ARBA00022692"/>
    </source>
</evidence>
<dbReference type="InterPro" id="IPR000425">
    <property type="entry name" value="MIP"/>
</dbReference>
<keyword evidence="5 8" id="KW-1133">Transmembrane helix</keyword>
<evidence type="ECO:0000313" key="9">
    <source>
        <dbReference type="EMBL" id="VBB06456.1"/>
    </source>
</evidence>
<dbReference type="SUPFAM" id="SSF81338">
    <property type="entry name" value="Aquaporin-like"/>
    <property type="match status" value="1"/>
</dbReference>
<proteinExistence type="inferred from homology"/>
<evidence type="ECO:0000256" key="2">
    <source>
        <dbReference type="ARBA" id="ARBA00006175"/>
    </source>
</evidence>
<name>A0A498R1J0_9FIRM</name>
<dbReference type="AlphaFoldDB" id="A0A498R1J0"/>
<dbReference type="Proteomes" id="UP000277811">
    <property type="component" value="Unassembled WGS sequence"/>
</dbReference>
<dbReference type="OrthoDB" id="9807293at2"/>